<organism evidence="1 2">
    <name type="scientific">Strigamia maritima</name>
    <name type="common">European centipede</name>
    <name type="synonym">Geophilus maritimus</name>
    <dbReference type="NCBI Taxonomy" id="126957"/>
    <lineage>
        <taxon>Eukaryota</taxon>
        <taxon>Metazoa</taxon>
        <taxon>Ecdysozoa</taxon>
        <taxon>Arthropoda</taxon>
        <taxon>Myriapoda</taxon>
        <taxon>Chilopoda</taxon>
        <taxon>Pleurostigmophora</taxon>
        <taxon>Geophilomorpha</taxon>
        <taxon>Linotaeniidae</taxon>
        <taxon>Strigamia</taxon>
    </lineage>
</organism>
<proteinExistence type="predicted"/>
<dbReference type="HOGENOM" id="CLU_1058931_0_0_1"/>
<name>T1IYN0_STRMM</name>
<sequence length="263" mass="29901">MTTDLLDGNNVLRYLLVIFMQCSANKATSKPAVKVVSVPGKKAGKDAKSPGQNTKHVQEDIHLEDPDENGIEVIIDSDDDILEAKFHDCLKKLGRSMEKYDQQLTICATDLSDPAKNKQWLKDNCKNIEKTGFPKCYDRSFNKIYRKCYGTNPTLRVPPPLKRDLPRYGLRLRISGQGFIYGVPTNYLNYYSNVIVSVRAPDYHKIQQRLFQSENIKKNQLFSGYEKNWLSSLLDVKLTTIFDSCNKEAGDTVHFVAAILETI</sequence>
<dbReference type="Proteomes" id="UP000014500">
    <property type="component" value="Unassembled WGS sequence"/>
</dbReference>
<reference evidence="1" key="2">
    <citation type="submission" date="2015-02" db="UniProtKB">
        <authorList>
            <consortium name="EnsemblMetazoa"/>
        </authorList>
    </citation>
    <scope>IDENTIFICATION</scope>
</reference>
<evidence type="ECO:0000313" key="1">
    <source>
        <dbReference type="EnsemblMetazoa" id="SMAR006344-PA"/>
    </source>
</evidence>
<protein>
    <submittedName>
        <fullName evidence="1">Uncharacterized protein</fullName>
    </submittedName>
</protein>
<evidence type="ECO:0000313" key="2">
    <source>
        <dbReference type="Proteomes" id="UP000014500"/>
    </source>
</evidence>
<dbReference type="AlphaFoldDB" id="T1IYN0"/>
<dbReference type="EnsemblMetazoa" id="SMAR006344-RA">
    <property type="protein sequence ID" value="SMAR006344-PA"/>
    <property type="gene ID" value="SMAR006344"/>
</dbReference>
<dbReference type="EMBL" id="JH431693">
    <property type="status" value="NOT_ANNOTATED_CDS"/>
    <property type="molecule type" value="Genomic_DNA"/>
</dbReference>
<reference evidence="2" key="1">
    <citation type="submission" date="2011-05" db="EMBL/GenBank/DDBJ databases">
        <authorList>
            <person name="Richards S.R."/>
            <person name="Qu J."/>
            <person name="Jiang H."/>
            <person name="Jhangiani S.N."/>
            <person name="Agravi P."/>
            <person name="Goodspeed R."/>
            <person name="Gross S."/>
            <person name="Mandapat C."/>
            <person name="Jackson L."/>
            <person name="Mathew T."/>
            <person name="Pu L."/>
            <person name="Thornton R."/>
            <person name="Saada N."/>
            <person name="Wilczek-Boney K.B."/>
            <person name="Lee S."/>
            <person name="Kovar C."/>
            <person name="Wu Y."/>
            <person name="Scherer S.E."/>
            <person name="Worley K.C."/>
            <person name="Muzny D.M."/>
            <person name="Gibbs R."/>
        </authorList>
    </citation>
    <scope>NUCLEOTIDE SEQUENCE</scope>
    <source>
        <strain evidence="2">Brora</strain>
    </source>
</reference>
<keyword evidence="2" id="KW-1185">Reference proteome</keyword>
<accession>T1IYN0</accession>